<evidence type="ECO:0000256" key="9">
    <source>
        <dbReference type="SAM" id="MobiDB-lite"/>
    </source>
</evidence>
<comment type="similarity">
    <text evidence="8">Belongs to the small GTPase superfamily. RasD family.</text>
</comment>
<evidence type="ECO:0008006" key="12">
    <source>
        <dbReference type="Google" id="ProtNLM"/>
    </source>
</evidence>
<dbReference type="PROSITE" id="PS51420">
    <property type="entry name" value="RHO"/>
    <property type="match status" value="1"/>
</dbReference>
<keyword evidence="7" id="KW-0449">Lipoprotein</keyword>
<dbReference type="PANTHER" id="PTHR46149">
    <property type="entry name" value="MIP08469P"/>
    <property type="match status" value="1"/>
</dbReference>
<dbReference type="SMART" id="SM00175">
    <property type="entry name" value="RAB"/>
    <property type="match status" value="1"/>
</dbReference>
<evidence type="ECO:0000256" key="3">
    <source>
        <dbReference type="ARBA" id="ARBA00022481"/>
    </source>
</evidence>
<keyword evidence="2" id="KW-1003">Cell membrane</keyword>
<gene>
    <name evidence="10" type="ORF">RIMI_LOCUS13430313</name>
</gene>
<dbReference type="SMART" id="SM00173">
    <property type="entry name" value="RAS"/>
    <property type="match status" value="1"/>
</dbReference>
<evidence type="ECO:0000256" key="5">
    <source>
        <dbReference type="ARBA" id="ARBA00023134"/>
    </source>
</evidence>
<dbReference type="PANTHER" id="PTHR46149:SF8">
    <property type="entry name" value="NOVEL MEMBER OF RAS FAMILY"/>
    <property type="match status" value="1"/>
</dbReference>
<dbReference type="SMART" id="SM00174">
    <property type="entry name" value="RHO"/>
    <property type="match status" value="1"/>
</dbReference>
<sequence>MRRDRLCEKHREVHSSLPIQRGSRSGRSVEHPSLQHITTESLLNRSSQDVTAMSISVQSSGTVRLVFMGAAGVGKTSLIQQLLYDHFEPRHRRTVEEVYCLDPEPNALQLRIEIVDTSGSYSFPAMQKLRIQQGDAFALVFSLADLESFQEVERLREEILQIKGETDVPIVVIGNKTDLFPGVESDAGQLMALQAAATAELQWDSGYVETSAKSNQKVQDVFEELLRRVNLPCLLSPALERRRASAHSQNPGGSNLAGSSRTVSCPRGTRNPWRRIFRRRWSLRSTFSENHGTCRLFCIIGSPLVALVKDSKHQYIVPTRTRSVLLGLVVSHRLESLRLP</sequence>
<feature type="compositionally biased region" description="Polar residues" evidence="9">
    <location>
        <begin position="246"/>
        <end position="263"/>
    </location>
</feature>
<dbReference type="Pfam" id="PF00071">
    <property type="entry name" value="Ras"/>
    <property type="match status" value="1"/>
</dbReference>
<dbReference type="InterPro" id="IPR001806">
    <property type="entry name" value="Small_GTPase"/>
</dbReference>
<dbReference type="InterPro" id="IPR005225">
    <property type="entry name" value="Small_GTP-bd"/>
</dbReference>
<keyword evidence="11" id="KW-1185">Reference proteome</keyword>
<dbReference type="PROSITE" id="PS51421">
    <property type="entry name" value="RAS"/>
    <property type="match status" value="1"/>
</dbReference>
<evidence type="ECO:0000256" key="6">
    <source>
        <dbReference type="ARBA" id="ARBA00023136"/>
    </source>
</evidence>
<evidence type="ECO:0000256" key="2">
    <source>
        <dbReference type="ARBA" id="ARBA00022475"/>
    </source>
</evidence>
<accession>A0ABN9LUV1</accession>
<evidence type="ECO:0000256" key="8">
    <source>
        <dbReference type="ARBA" id="ARBA00038061"/>
    </source>
</evidence>
<dbReference type="InterPro" id="IPR027417">
    <property type="entry name" value="P-loop_NTPase"/>
</dbReference>
<dbReference type="SUPFAM" id="SSF52540">
    <property type="entry name" value="P-loop containing nucleoside triphosphate hydrolases"/>
    <property type="match status" value="1"/>
</dbReference>
<dbReference type="PROSITE" id="PS51419">
    <property type="entry name" value="RAB"/>
    <property type="match status" value="1"/>
</dbReference>
<keyword evidence="3" id="KW-0488">Methylation</keyword>
<organism evidence="10 11">
    <name type="scientific">Ranitomeya imitator</name>
    <name type="common">mimic poison frog</name>
    <dbReference type="NCBI Taxonomy" id="111125"/>
    <lineage>
        <taxon>Eukaryota</taxon>
        <taxon>Metazoa</taxon>
        <taxon>Chordata</taxon>
        <taxon>Craniata</taxon>
        <taxon>Vertebrata</taxon>
        <taxon>Euteleostomi</taxon>
        <taxon>Amphibia</taxon>
        <taxon>Batrachia</taxon>
        <taxon>Anura</taxon>
        <taxon>Neobatrachia</taxon>
        <taxon>Hyloidea</taxon>
        <taxon>Dendrobatidae</taxon>
        <taxon>Dendrobatinae</taxon>
        <taxon>Ranitomeya</taxon>
    </lineage>
</organism>
<keyword evidence="4" id="KW-0547">Nucleotide-binding</keyword>
<evidence type="ECO:0000256" key="4">
    <source>
        <dbReference type="ARBA" id="ARBA00022741"/>
    </source>
</evidence>
<comment type="subcellular location">
    <subcellularLocation>
        <location evidence="1">Cell membrane</location>
        <topology evidence="1">Lipid-anchor</topology>
    </subcellularLocation>
</comment>
<keyword evidence="5" id="KW-0342">GTP-binding</keyword>
<evidence type="ECO:0000256" key="1">
    <source>
        <dbReference type="ARBA" id="ARBA00004193"/>
    </source>
</evidence>
<dbReference type="NCBIfam" id="TIGR00231">
    <property type="entry name" value="small_GTP"/>
    <property type="match status" value="1"/>
</dbReference>
<evidence type="ECO:0000313" key="11">
    <source>
        <dbReference type="Proteomes" id="UP001176940"/>
    </source>
</evidence>
<dbReference type="PRINTS" id="PR00449">
    <property type="entry name" value="RASTRNSFRMNG"/>
</dbReference>
<dbReference type="Proteomes" id="UP001176940">
    <property type="component" value="Unassembled WGS sequence"/>
</dbReference>
<keyword evidence="6" id="KW-0472">Membrane</keyword>
<protein>
    <recommendedName>
        <fullName evidence="12">Small monomeric GTPase</fullName>
    </recommendedName>
</protein>
<feature type="compositionally biased region" description="Basic and acidic residues" evidence="9">
    <location>
        <begin position="1"/>
        <end position="14"/>
    </location>
</feature>
<evidence type="ECO:0000256" key="7">
    <source>
        <dbReference type="ARBA" id="ARBA00023288"/>
    </source>
</evidence>
<proteinExistence type="inferred from homology"/>
<feature type="region of interest" description="Disordered" evidence="9">
    <location>
        <begin position="244"/>
        <end position="267"/>
    </location>
</feature>
<reference evidence="10" key="1">
    <citation type="submission" date="2023-07" db="EMBL/GenBank/DDBJ databases">
        <authorList>
            <person name="Stuckert A."/>
        </authorList>
    </citation>
    <scope>NUCLEOTIDE SEQUENCE</scope>
</reference>
<dbReference type="Gene3D" id="3.40.50.300">
    <property type="entry name" value="P-loop containing nucleotide triphosphate hydrolases"/>
    <property type="match status" value="1"/>
</dbReference>
<evidence type="ECO:0000313" key="10">
    <source>
        <dbReference type="EMBL" id="CAJ0951391.1"/>
    </source>
</evidence>
<dbReference type="EMBL" id="CAUEEQ010033162">
    <property type="protein sequence ID" value="CAJ0951391.1"/>
    <property type="molecule type" value="Genomic_DNA"/>
</dbReference>
<feature type="region of interest" description="Disordered" evidence="9">
    <location>
        <begin position="1"/>
        <end position="34"/>
    </location>
</feature>
<comment type="caution">
    <text evidence="10">The sequence shown here is derived from an EMBL/GenBank/DDBJ whole genome shotgun (WGS) entry which is preliminary data.</text>
</comment>
<name>A0ABN9LUV1_9NEOB</name>
<dbReference type="InterPro" id="IPR052236">
    <property type="entry name" value="Small_GTPase_RasD"/>
</dbReference>